<keyword evidence="17" id="KW-1185">Reference proteome</keyword>
<evidence type="ECO:0000313" key="17">
    <source>
        <dbReference type="Proteomes" id="UP000677054"/>
    </source>
</evidence>
<name>A0A7R9AI94_9CRUS</name>
<evidence type="ECO:0000256" key="3">
    <source>
        <dbReference type="ARBA" id="ARBA00022448"/>
    </source>
</evidence>
<keyword evidence="9 15" id="KW-1133">Transmembrane helix</keyword>
<evidence type="ECO:0000256" key="15">
    <source>
        <dbReference type="SAM" id="Phobius"/>
    </source>
</evidence>
<feature type="compositionally biased region" description="Basic and acidic residues" evidence="14">
    <location>
        <begin position="132"/>
        <end position="159"/>
    </location>
</feature>
<proteinExistence type="inferred from homology"/>
<dbReference type="PROSITE" id="PS50267">
    <property type="entry name" value="NA_NEUROTRAN_SYMP_3"/>
    <property type="match status" value="1"/>
</dbReference>
<dbReference type="GO" id="GO:0051583">
    <property type="term" value="P:dopamine uptake involved in synaptic transmission"/>
    <property type="evidence" value="ECO:0007669"/>
    <property type="project" value="TreeGrafter"/>
</dbReference>
<evidence type="ECO:0000256" key="6">
    <source>
        <dbReference type="ARBA" id="ARBA00022723"/>
    </source>
</evidence>
<dbReference type="GO" id="GO:0030424">
    <property type="term" value="C:axon"/>
    <property type="evidence" value="ECO:0007669"/>
    <property type="project" value="TreeGrafter"/>
</dbReference>
<evidence type="ECO:0000256" key="7">
    <source>
        <dbReference type="ARBA" id="ARBA00022775"/>
    </source>
</evidence>
<dbReference type="OrthoDB" id="6581954at2759"/>
<keyword evidence="3" id="KW-0813">Transport</keyword>
<organism evidence="16">
    <name type="scientific">Darwinula stevensoni</name>
    <dbReference type="NCBI Taxonomy" id="69355"/>
    <lineage>
        <taxon>Eukaryota</taxon>
        <taxon>Metazoa</taxon>
        <taxon>Ecdysozoa</taxon>
        <taxon>Arthropoda</taxon>
        <taxon>Crustacea</taxon>
        <taxon>Oligostraca</taxon>
        <taxon>Ostracoda</taxon>
        <taxon>Podocopa</taxon>
        <taxon>Podocopida</taxon>
        <taxon>Darwinulocopina</taxon>
        <taxon>Darwinuloidea</taxon>
        <taxon>Darwinulidae</taxon>
        <taxon>Darwinula</taxon>
    </lineage>
</organism>
<dbReference type="EMBL" id="LR909717">
    <property type="protein sequence ID" value="CAD7254520.1"/>
    <property type="molecule type" value="Genomic_DNA"/>
</dbReference>
<gene>
    <name evidence="16" type="ORF">DSTB1V02_LOCUS14266</name>
</gene>
<keyword evidence="12" id="KW-1015">Disulfide bond</keyword>
<keyword evidence="13" id="KW-0325">Glycoprotein</keyword>
<dbReference type="InterPro" id="IPR000175">
    <property type="entry name" value="Na/ntran_symport"/>
</dbReference>
<feature type="region of interest" description="Disordered" evidence="14">
    <location>
        <begin position="122"/>
        <end position="180"/>
    </location>
</feature>
<keyword evidence="11 15" id="KW-0472">Membrane</keyword>
<dbReference type="GO" id="GO:0032809">
    <property type="term" value="C:neuronal cell body membrane"/>
    <property type="evidence" value="ECO:0007669"/>
    <property type="project" value="TreeGrafter"/>
</dbReference>
<dbReference type="Pfam" id="PF00209">
    <property type="entry name" value="SNF"/>
    <property type="match status" value="1"/>
</dbReference>
<dbReference type="EMBL" id="CAJPEV010010199">
    <property type="protein sequence ID" value="CAG0905923.1"/>
    <property type="molecule type" value="Genomic_DNA"/>
</dbReference>
<keyword evidence="5 15" id="KW-0812">Transmembrane</keyword>
<dbReference type="GO" id="GO:0015874">
    <property type="term" value="P:norepinephrine transport"/>
    <property type="evidence" value="ECO:0007669"/>
    <property type="project" value="TreeGrafter"/>
</dbReference>
<keyword evidence="7" id="KW-0532">Neurotransmitter transport</keyword>
<dbReference type="InterPro" id="IPR037272">
    <property type="entry name" value="SNS_sf"/>
</dbReference>
<dbReference type="GO" id="GO:0046872">
    <property type="term" value="F:metal ion binding"/>
    <property type="evidence" value="ECO:0007669"/>
    <property type="project" value="UniProtKB-KW"/>
</dbReference>
<feature type="transmembrane region" description="Helical" evidence="15">
    <location>
        <begin position="73"/>
        <end position="94"/>
    </location>
</feature>
<evidence type="ECO:0000256" key="8">
    <source>
        <dbReference type="ARBA" id="ARBA00022847"/>
    </source>
</evidence>
<evidence type="ECO:0000256" key="12">
    <source>
        <dbReference type="ARBA" id="ARBA00023157"/>
    </source>
</evidence>
<dbReference type="SUPFAM" id="SSF161070">
    <property type="entry name" value="SNF-like"/>
    <property type="match status" value="1"/>
</dbReference>
<dbReference type="GO" id="GO:0042734">
    <property type="term" value="C:presynaptic membrane"/>
    <property type="evidence" value="ECO:0007669"/>
    <property type="project" value="TreeGrafter"/>
</dbReference>
<reference evidence="16" key="1">
    <citation type="submission" date="2020-11" db="EMBL/GenBank/DDBJ databases">
        <authorList>
            <person name="Tran Van P."/>
        </authorList>
    </citation>
    <scope>NUCLEOTIDE SEQUENCE</scope>
</reference>
<keyword evidence="6" id="KW-0479">Metal-binding</keyword>
<keyword evidence="10" id="KW-0915">Sodium</keyword>
<evidence type="ECO:0000256" key="4">
    <source>
        <dbReference type="ARBA" id="ARBA00022475"/>
    </source>
</evidence>
<evidence type="ECO:0000256" key="2">
    <source>
        <dbReference type="ARBA" id="ARBA00006459"/>
    </source>
</evidence>
<evidence type="ECO:0000256" key="1">
    <source>
        <dbReference type="ARBA" id="ARBA00004651"/>
    </source>
</evidence>
<evidence type="ECO:0000256" key="5">
    <source>
        <dbReference type="ARBA" id="ARBA00022692"/>
    </source>
</evidence>
<dbReference type="AlphaFoldDB" id="A0A7R9AI94"/>
<comment type="subcellular location">
    <subcellularLocation>
        <location evidence="1">Cell membrane</location>
        <topology evidence="1">Multi-pass membrane protein</topology>
    </subcellularLocation>
</comment>
<evidence type="ECO:0000256" key="13">
    <source>
        <dbReference type="ARBA" id="ARBA00023180"/>
    </source>
</evidence>
<evidence type="ECO:0000256" key="10">
    <source>
        <dbReference type="ARBA" id="ARBA00023053"/>
    </source>
</evidence>
<evidence type="ECO:0000256" key="11">
    <source>
        <dbReference type="ARBA" id="ARBA00023136"/>
    </source>
</evidence>
<accession>A0A7R9AI94</accession>
<keyword evidence="4" id="KW-1003">Cell membrane</keyword>
<dbReference type="Proteomes" id="UP000677054">
    <property type="component" value="Unassembled WGS sequence"/>
</dbReference>
<keyword evidence="8" id="KW-0769">Symport</keyword>
<protein>
    <submittedName>
        <fullName evidence="16">Uncharacterized protein</fullName>
    </submittedName>
</protein>
<evidence type="ECO:0000256" key="14">
    <source>
        <dbReference type="SAM" id="MobiDB-lite"/>
    </source>
</evidence>
<evidence type="ECO:0000313" key="16">
    <source>
        <dbReference type="EMBL" id="CAD7254520.1"/>
    </source>
</evidence>
<dbReference type="PANTHER" id="PTHR11616:SF320">
    <property type="entry name" value="SODIUM-DEPENDENT NORADRENALINE TRANSPORTER"/>
    <property type="match status" value="1"/>
</dbReference>
<evidence type="ECO:0000256" key="9">
    <source>
        <dbReference type="ARBA" id="ARBA00022989"/>
    </source>
</evidence>
<sequence length="344" mass="38556">MVREEDSKWLFSGTERFSCDIHQMLGFYPGIYWRVCWKYVAPVFLLLIVASGLWDYKPLTHQEYSYPAWADGLGWLIAASSFSCIPLVALFLLLTTPGPLRQVFSLPIVFVFRVRPNQSTRTDPFVSPAEVEDPHDTLEGSSSERRGREGDSDHGEQHGARGRPRVNSPSPSSLWHSRNEHGRSTFLPSVNFHVASLRSGRDGAPCVRLGRVARIPVVASLRFLAFSDPTSRAHRTIDPTISGSVVRALGRETSLFRRRNGDRANKEDLGIPCSSSFVTRTGHTGTFPRIPIPHSRFAEKGPRRGTRLRSRRHGSQAIEELPDRRLGTSSRFLNPFGLELLVVA</sequence>
<dbReference type="GO" id="GO:0005330">
    <property type="term" value="F:dopamine:sodium symporter activity"/>
    <property type="evidence" value="ECO:0007669"/>
    <property type="project" value="TreeGrafter"/>
</dbReference>
<comment type="similarity">
    <text evidence="2">Belongs to the sodium:neurotransmitter symporter (SNF) (TC 2.A.22) family.</text>
</comment>
<dbReference type="GO" id="GO:0006865">
    <property type="term" value="P:amino acid transport"/>
    <property type="evidence" value="ECO:0007669"/>
    <property type="project" value="TreeGrafter"/>
</dbReference>
<feature type="transmembrane region" description="Helical" evidence="15">
    <location>
        <begin position="31"/>
        <end position="53"/>
    </location>
</feature>
<feature type="compositionally biased region" description="Polar residues" evidence="14">
    <location>
        <begin position="167"/>
        <end position="176"/>
    </location>
</feature>
<dbReference type="PANTHER" id="PTHR11616">
    <property type="entry name" value="SODIUM/CHLORIDE DEPENDENT TRANSPORTER"/>
    <property type="match status" value="1"/>
</dbReference>